<sequence length="173" mass="19692">MRREPLDDATAAELGLDAGRGTVRQVLADLAPRPLDRARVVDWLGSEGYSYFVDSEGDLGGIWQGRLFYFLLFGENDEIVQVRGQWHRDLTIERLEEILEVCNEWNADRIWPKAYTRVRDNGMVQVYTEVTVDLEFGANDEQLADVLQCGLSTASLFFDTLDDTYPDPLRSTP</sequence>
<dbReference type="Proteomes" id="UP000231586">
    <property type="component" value="Unassembled WGS sequence"/>
</dbReference>
<reference evidence="1 2" key="1">
    <citation type="submission" date="2017-11" db="EMBL/GenBank/DDBJ databases">
        <title>Genomic Encyclopedia of Archaeal and Bacterial Type Strains, Phase II (KMG-II): From Individual Species to Whole Genera.</title>
        <authorList>
            <person name="Goeker M."/>
        </authorList>
    </citation>
    <scope>NUCLEOTIDE SEQUENCE [LARGE SCALE GENOMIC DNA]</scope>
    <source>
        <strain evidence="1 2">DSM 22413</strain>
    </source>
</reference>
<dbReference type="AlphaFoldDB" id="A0A2M8WTV1"/>
<dbReference type="EMBL" id="PGTZ01000006">
    <property type="protein sequence ID" value="PJI94370.1"/>
    <property type="molecule type" value="Genomic_DNA"/>
</dbReference>
<comment type="caution">
    <text evidence="1">The sequence shown here is derived from an EMBL/GenBank/DDBJ whole genome shotgun (WGS) entry which is preliminary data.</text>
</comment>
<protein>
    <submittedName>
        <fullName evidence="1">Putative sensory transduction regulator</fullName>
    </submittedName>
</protein>
<proteinExistence type="predicted"/>
<evidence type="ECO:0000313" key="2">
    <source>
        <dbReference type="Proteomes" id="UP000231586"/>
    </source>
</evidence>
<name>A0A2M8WTV1_9MICO</name>
<accession>A0A2M8WTV1</accession>
<dbReference type="InterPro" id="IPR019660">
    <property type="entry name" value="Put_sensory_transdc_reg_YbjN"/>
</dbReference>
<dbReference type="OrthoDB" id="3256964at2"/>
<gene>
    <name evidence="1" type="ORF">CLV34_0206</name>
</gene>
<evidence type="ECO:0000313" key="1">
    <source>
        <dbReference type="EMBL" id="PJI94370.1"/>
    </source>
</evidence>
<dbReference type="CDD" id="cd17511">
    <property type="entry name" value="YbjN_AmyR-like"/>
    <property type="match status" value="1"/>
</dbReference>
<dbReference type="Pfam" id="PF10722">
    <property type="entry name" value="YbjN"/>
    <property type="match status" value="1"/>
</dbReference>
<keyword evidence="2" id="KW-1185">Reference proteome</keyword>
<organism evidence="1 2">
    <name type="scientific">Luteimicrobium subarcticum</name>
    <dbReference type="NCBI Taxonomy" id="620910"/>
    <lineage>
        <taxon>Bacteria</taxon>
        <taxon>Bacillati</taxon>
        <taxon>Actinomycetota</taxon>
        <taxon>Actinomycetes</taxon>
        <taxon>Micrococcales</taxon>
        <taxon>Luteimicrobium</taxon>
    </lineage>
</organism>